<evidence type="ECO:0000313" key="2">
    <source>
        <dbReference type="Proteomes" id="UP000663873"/>
    </source>
</evidence>
<dbReference type="SUPFAM" id="SSF48371">
    <property type="entry name" value="ARM repeat"/>
    <property type="match status" value="1"/>
</dbReference>
<dbReference type="Proteomes" id="UP000663873">
    <property type="component" value="Unassembled WGS sequence"/>
</dbReference>
<gene>
    <name evidence="1" type="ORF">UJA718_LOCUS40954</name>
</gene>
<keyword evidence="2" id="KW-1185">Reference proteome</keyword>
<comment type="caution">
    <text evidence="1">The sequence shown here is derived from an EMBL/GenBank/DDBJ whole genome shotgun (WGS) entry which is preliminary data.</text>
</comment>
<accession>A0A821P1G1</accession>
<dbReference type="InterPro" id="IPR011989">
    <property type="entry name" value="ARM-like"/>
</dbReference>
<dbReference type="InterPro" id="IPR016024">
    <property type="entry name" value="ARM-type_fold"/>
</dbReference>
<sequence>MKVLLNRLLISIEQSQPWQMQESIVQLTGAVSECISPDENQDLPHIFSLLPKLNFSNSLIMNTTLIVLGKYSSWLGNHPDILQHCV</sequence>
<organism evidence="1 2">
    <name type="scientific">Rotaria socialis</name>
    <dbReference type="NCBI Taxonomy" id="392032"/>
    <lineage>
        <taxon>Eukaryota</taxon>
        <taxon>Metazoa</taxon>
        <taxon>Spiralia</taxon>
        <taxon>Gnathifera</taxon>
        <taxon>Rotifera</taxon>
        <taxon>Eurotatoria</taxon>
        <taxon>Bdelloidea</taxon>
        <taxon>Philodinida</taxon>
        <taxon>Philodinidae</taxon>
        <taxon>Rotaria</taxon>
    </lineage>
</organism>
<dbReference type="EMBL" id="CAJOBP010046803">
    <property type="protein sequence ID" value="CAF4793641.1"/>
    <property type="molecule type" value="Genomic_DNA"/>
</dbReference>
<proteinExistence type="predicted"/>
<dbReference type="AlphaFoldDB" id="A0A821P1G1"/>
<protein>
    <submittedName>
        <fullName evidence="1">Uncharacterized protein</fullName>
    </submittedName>
</protein>
<evidence type="ECO:0000313" key="1">
    <source>
        <dbReference type="EMBL" id="CAF4793641.1"/>
    </source>
</evidence>
<name>A0A821P1G1_9BILA</name>
<dbReference type="Gene3D" id="1.25.10.10">
    <property type="entry name" value="Leucine-rich Repeat Variant"/>
    <property type="match status" value="1"/>
</dbReference>
<reference evidence="1" key="1">
    <citation type="submission" date="2021-02" db="EMBL/GenBank/DDBJ databases">
        <authorList>
            <person name="Nowell W R."/>
        </authorList>
    </citation>
    <scope>NUCLEOTIDE SEQUENCE</scope>
</reference>
<feature type="non-terminal residue" evidence="1">
    <location>
        <position position="1"/>
    </location>
</feature>